<evidence type="ECO:0000256" key="1">
    <source>
        <dbReference type="ARBA" id="ARBA00022741"/>
    </source>
</evidence>
<dbReference type="RefSeq" id="WP_157687403.1">
    <property type="nucleotide sequence ID" value="NZ_LWHJ01000011.1"/>
</dbReference>
<feature type="domain" description="ABC transporter" evidence="3">
    <location>
        <begin position="5"/>
        <end position="223"/>
    </location>
</feature>
<evidence type="ECO:0000313" key="5">
    <source>
        <dbReference type="Proteomes" id="UP000078459"/>
    </source>
</evidence>
<dbReference type="Gene3D" id="3.40.50.300">
    <property type="entry name" value="P-loop containing nucleotide triphosphate hydrolases"/>
    <property type="match status" value="1"/>
</dbReference>
<dbReference type="PROSITE" id="PS50893">
    <property type="entry name" value="ABC_TRANSPORTER_2"/>
    <property type="match status" value="1"/>
</dbReference>
<accession>A0A179DM42</accession>
<dbReference type="InterPro" id="IPR003439">
    <property type="entry name" value="ABC_transporter-like_ATP-bd"/>
</dbReference>
<dbReference type="SMART" id="SM00382">
    <property type="entry name" value="AAA"/>
    <property type="match status" value="1"/>
</dbReference>
<reference evidence="4 5" key="2">
    <citation type="submission" date="2016-06" db="EMBL/GenBank/DDBJ databases">
        <title>Pedobacter psychrophilus sp. nov., isolated from Antarctic fragmentary rock.</title>
        <authorList>
            <person name="Svec P."/>
        </authorList>
    </citation>
    <scope>NUCLEOTIDE SEQUENCE [LARGE SCALE GENOMIC DNA]</scope>
    <source>
        <strain evidence="4 5">CCM 8644</strain>
    </source>
</reference>
<dbReference type="InterPro" id="IPR027417">
    <property type="entry name" value="P-loop_NTPase"/>
</dbReference>
<evidence type="ECO:0000313" key="4">
    <source>
        <dbReference type="EMBL" id="OAQ42117.1"/>
    </source>
</evidence>
<keyword evidence="1" id="KW-0547">Nucleotide-binding</keyword>
<dbReference type="AlphaFoldDB" id="A0A179DM42"/>
<proteinExistence type="predicted"/>
<dbReference type="InterPro" id="IPR003593">
    <property type="entry name" value="AAA+_ATPase"/>
</dbReference>
<keyword evidence="5" id="KW-1185">Reference proteome</keyword>
<sequence length="224" mass="26141">MKNKLEVDSVFLEFGNRRILSDVYLKCETDKIIGLLGRNGNGKTSLMNIIYGNLNCNSKSVRFNGETNFKAYKKPELLMYLPQFNFIPGSLSLKRIFKDYELDFKDFENRFPFYKSKYKSSFQSLSGGQRRIVEIYIISKSKTQFVILDEPFSHLSPIQIEEVKQFILEEKTNKGFLITDHMYQHVLNISDDIYVLANGKTHLIKDIIEIQYLGYANLNINMIK</sequence>
<evidence type="ECO:0000259" key="3">
    <source>
        <dbReference type="PROSITE" id="PS50893"/>
    </source>
</evidence>
<comment type="caution">
    <text evidence="4">The sequence shown here is derived from an EMBL/GenBank/DDBJ whole genome shotgun (WGS) entry which is preliminary data.</text>
</comment>
<dbReference type="EMBL" id="LWHJ01000011">
    <property type="protein sequence ID" value="OAQ42117.1"/>
    <property type="molecule type" value="Genomic_DNA"/>
</dbReference>
<keyword evidence="2" id="KW-0067">ATP-binding</keyword>
<dbReference type="STRING" id="1826909.A5893_03100"/>
<dbReference type="OrthoDB" id="9785229at2"/>
<reference evidence="4 5" key="1">
    <citation type="submission" date="2016-04" db="EMBL/GenBank/DDBJ databases">
        <authorList>
            <person name="Evans L.H."/>
            <person name="Alamgir A."/>
            <person name="Owens N."/>
            <person name="Weber N.D."/>
            <person name="Virtaneva K."/>
            <person name="Barbian K."/>
            <person name="Babar A."/>
            <person name="Rosenke K."/>
        </authorList>
    </citation>
    <scope>NUCLEOTIDE SEQUENCE [LARGE SCALE GENOMIC DNA]</scope>
    <source>
        <strain evidence="4 5">CCM 8644</strain>
    </source>
</reference>
<protein>
    <recommendedName>
        <fullName evidence="3">ABC transporter domain-containing protein</fullName>
    </recommendedName>
</protein>
<dbReference type="SUPFAM" id="SSF52540">
    <property type="entry name" value="P-loop containing nucleoside triphosphate hydrolases"/>
    <property type="match status" value="1"/>
</dbReference>
<dbReference type="Proteomes" id="UP000078459">
    <property type="component" value="Unassembled WGS sequence"/>
</dbReference>
<dbReference type="GO" id="GO:0016887">
    <property type="term" value="F:ATP hydrolysis activity"/>
    <property type="evidence" value="ECO:0007669"/>
    <property type="project" value="InterPro"/>
</dbReference>
<name>A0A179DM42_9SPHI</name>
<dbReference type="PANTHER" id="PTHR43158:SF1">
    <property type="entry name" value="ABC TRANSPORTER, ATP-BINDING PROTEIN"/>
    <property type="match status" value="1"/>
</dbReference>
<evidence type="ECO:0000256" key="2">
    <source>
        <dbReference type="ARBA" id="ARBA00022840"/>
    </source>
</evidence>
<dbReference type="PANTHER" id="PTHR43158">
    <property type="entry name" value="SKFA PEPTIDE EXPORT ATP-BINDING PROTEIN SKFE"/>
    <property type="match status" value="1"/>
</dbReference>
<dbReference type="GO" id="GO:0005524">
    <property type="term" value="F:ATP binding"/>
    <property type="evidence" value="ECO:0007669"/>
    <property type="project" value="UniProtKB-KW"/>
</dbReference>
<gene>
    <name evidence="4" type="ORF">A5893_03100</name>
</gene>
<dbReference type="Pfam" id="PF00005">
    <property type="entry name" value="ABC_tran"/>
    <property type="match status" value="1"/>
</dbReference>
<organism evidence="4 5">
    <name type="scientific">Pedobacter psychrophilus</name>
    <dbReference type="NCBI Taxonomy" id="1826909"/>
    <lineage>
        <taxon>Bacteria</taxon>
        <taxon>Pseudomonadati</taxon>
        <taxon>Bacteroidota</taxon>
        <taxon>Sphingobacteriia</taxon>
        <taxon>Sphingobacteriales</taxon>
        <taxon>Sphingobacteriaceae</taxon>
        <taxon>Pedobacter</taxon>
    </lineage>
</organism>